<keyword evidence="3" id="KW-1185">Reference proteome</keyword>
<evidence type="ECO:0000256" key="1">
    <source>
        <dbReference type="SAM" id="Phobius"/>
    </source>
</evidence>
<evidence type="ECO:0000313" key="3">
    <source>
        <dbReference type="Proteomes" id="UP001390339"/>
    </source>
</evidence>
<keyword evidence="1" id="KW-0812">Transmembrane</keyword>
<name>A0ABR2IWH2_9PEZI</name>
<reference evidence="2 3" key="1">
    <citation type="journal article" date="2024" name="IMA Fungus">
        <title>Apiospora arundinis, a panoply of carbohydrate-active enzymes and secondary metabolites.</title>
        <authorList>
            <person name="Sorensen T."/>
            <person name="Petersen C."/>
            <person name="Muurmann A.T."/>
            <person name="Christiansen J.V."/>
            <person name="Brundto M.L."/>
            <person name="Overgaard C.K."/>
            <person name="Boysen A.T."/>
            <person name="Wollenberg R.D."/>
            <person name="Larsen T.O."/>
            <person name="Sorensen J.L."/>
            <person name="Nielsen K.L."/>
            <person name="Sondergaard T.E."/>
        </authorList>
    </citation>
    <scope>NUCLEOTIDE SEQUENCE [LARGE SCALE GENOMIC DNA]</scope>
    <source>
        <strain evidence="2 3">AAU 773</strain>
    </source>
</reference>
<protein>
    <submittedName>
        <fullName evidence="2">O-Mevalon transferase</fullName>
    </submittedName>
</protein>
<evidence type="ECO:0000313" key="2">
    <source>
        <dbReference type="EMBL" id="KAK8868951.1"/>
    </source>
</evidence>
<feature type="transmembrane region" description="Helical" evidence="1">
    <location>
        <begin position="167"/>
        <end position="187"/>
    </location>
</feature>
<proteinExistence type="predicted"/>
<dbReference type="Proteomes" id="UP001390339">
    <property type="component" value="Unassembled WGS sequence"/>
</dbReference>
<keyword evidence="1" id="KW-0472">Membrane</keyword>
<comment type="caution">
    <text evidence="2">The sequence shown here is derived from an EMBL/GenBank/DDBJ whole genome shotgun (WGS) entry which is preliminary data.</text>
</comment>
<sequence length="263" mass="29683">MLFWVYEPYKAFIQVGLNETRTNGHGKDISAQWKSYPKNLSIDRADWALNLILDIRATRWCYSATGEVPCKFHAKLMAERQETQLQKAISNPASLLLALLSRLFLALLVLDSLIVYIFPQLQATIFDQKYSQSYLVYNIMYYRLVDIIHIAVDIVALVASIDALFSISSIIGTFLYLAGATSFLSFATQPSPWGSLNSVYRGGVSGFWKTFWHDVFTLTLRSVTTNLARSIGGKYNLRRQKQISVISARLTGKRQVNSASEMG</sequence>
<keyword evidence="2" id="KW-0808">Transferase</keyword>
<accession>A0ABR2IWH2</accession>
<feature type="transmembrane region" description="Helical" evidence="1">
    <location>
        <begin position="95"/>
        <end position="119"/>
    </location>
</feature>
<gene>
    <name evidence="2" type="ORF">PGQ11_007529</name>
</gene>
<organism evidence="2 3">
    <name type="scientific">Apiospora arundinis</name>
    <dbReference type="NCBI Taxonomy" id="335852"/>
    <lineage>
        <taxon>Eukaryota</taxon>
        <taxon>Fungi</taxon>
        <taxon>Dikarya</taxon>
        <taxon>Ascomycota</taxon>
        <taxon>Pezizomycotina</taxon>
        <taxon>Sordariomycetes</taxon>
        <taxon>Xylariomycetidae</taxon>
        <taxon>Amphisphaeriales</taxon>
        <taxon>Apiosporaceae</taxon>
        <taxon>Apiospora</taxon>
    </lineage>
</organism>
<dbReference type="GO" id="GO:0016740">
    <property type="term" value="F:transferase activity"/>
    <property type="evidence" value="ECO:0007669"/>
    <property type="project" value="UniProtKB-KW"/>
</dbReference>
<feature type="transmembrane region" description="Helical" evidence="1">
    <location>
        <begin position="140"/>
        <end position="161"/>
    </location>
</feature>
<keyword evidence="1" id="KW-1133">Transmembrane helix</keyword>
<dbReference type="EMBL" id="JAPCWZ010000004">
    <property type="protein sequence ID" value="KAK8868951.1"/>
    <property type="molecule type" value="Genomic_DNA"/>
</dbReference>